<protein>
    <submittedName>
        <fullName evidence="1">Uncharacterized protein</fullName>
    </submittedName>
</protein>
<comment type="caution">
    <text evidence="1">The sequence shown here is derived from an EMBL/GenBank/DDBJ whole genome shotgun (WGS) entry which is preliminary data.</text>
</comment>
<accession>A0ABS7BHP3</accession>
<sequence length="58" mass="6652">MPLQQTLRHQHTAFVNFFAERARYPRLMSRTAKQSAHCTRSAFRIKNGALHVAKTDGP</sequence>
<dbReference type="EMBL" id="JAHXZI010000045">
    <property type="protein sequence ID" value="MBW6440358.1"/>
    <property type="molecule type" value="Genomic_DNA"/>
</dbReference>
<proteinExistence type="predicted"/>
<evidence type="ECO:0000313" key="2">
    <source>
        <dbReference type="Proteomes" id="UP001519863"/>
    </source>
</evidence>
<gene>
    <name evidence="1" type="ORF">KZ829_42220</name>
</gene>
<evidence type="ECO:0000313" key="1">
    <source>
        <dbReference type="EMBL" id="MBW6440358.1"/>
    </source>
</evidence>
<keyword evidence="2" id="KW-1185">Reference proteome</keyword>
<organism evidence="1 2">
    <name type="scientific">Actinoplanes hulinensis</name>
    <dbReference type="NCBI Taxonomy" id="1144547"/>
    <lineage>
        <taxon>Bacteria</taxon>
        <taxon>Bacillati</taxon>
        <taxon>Actinomycetota</taxon>
        <taxon>Actinomycetes</taxon>
        <taxon>Micromonosporales</taxon>
        <taxon>Micromonosporaceae</taxon>
        <taxon>Actinoplanes</taxon>
    </lineage>
</organism>
<reference evidence="1 2" key="1">
    <citation type="journal article" date="2013" name="Antonie Van Leeuwenhoek">
        <title>Actinoplanes hulinensis sp. nov., a novel actinomycete isolated from soybean root (Glycine max (L.) Merr).</title>
        <authorList>
            <person name="Shen Y."/>
            <person name="Liu C."/>
            <person name="Wang X."/>
            <person name="Zhao J."/>
            <person name="Jia F."/>
            <person name="Zhang Y."/>
            <person name="Wang L."/>
            <person name="Yang D."/>
            <person name="Xiang W."/>
        </authorList>
    </citation>
    <scope>NUCLEOTIDE SEQUENCE [LARGE SCALE GENOMIC DNA]</scope>
    <source>
        <strain evidence="1 2">NEAU-M9</strain>
    </source>
</reference>
<dbReference type="RefSeq" id="WP_220149459.1">
    <property type="nucleotide sequence ID" value="NZ_JAHXZI010000045.1"/>
</dbReference>
<dbReference type="Proteomes" id="UP001519863">
    <property type="component" value="Unassembled WGS sequence"/>
</dbReference>
<name>A0ABS7BHP3_9ACTN</name>